<comment type="subcellular location">
    <subcellularLocation>
        <location evidence="1">Membrane</location>
        <topology evidence="1">Multi-pass membrane protein</topology>
    </subcellularLocation>
</comment>
<dbReference type="InterPro" id="IPR001902">
    <property type="entry name" value="SLC26A/SulP_fam"/>
</dbReference>
<feature type="transmembrane region" description="Helical" evidence="5">
    <location>
        <begin position="63"/>
        <end position="84"/>
    </location>
</feature>
<keyword evidence="3 5" id="KW-1133">Transmembrane helix</keyword>
<evidence type="ECO:0000313" key="8">
    <source>
        <dbReference type="WBParaSite" id="ACRNAN_scaffold7325.g28837.t1"/>
    </source>
</evidence>
<evidence type="ECO:0000256" key="3">
    <source>
        <dbReference type="ARBA" id="ARBA00022989"/>
    </source>
</evidence>
<keyword evidence="4 5" id="KW-0472">Membrane</keyword>
<feature type="transmembrane region" description="Helical" evidence="5">
    <location>
        <begin position="31"/>
        <end position="57"/>
    </location>
</feature>
<feature type="domain" description="SLC26A/SulP transporter" evidence="6">
    <location>
        <begin position="29"/>
        <end position="145"/>
    </location>
</feature>
<keyword evidence="2 5" id="KW-0812">Transmembrane</keyword>
<protein>
    <submittedName>
        <fullName evidence="8">SLC26A/SulP transporter domain-containing protein</fullName>
    </submittedName>
</protein>
<sequence length="146" mass="16610">MTQDEFDEVYQIQKKPKDLYMVGHKIKSLGIAYAILAGVEPVYGLYTCLFAVLLYMIFGTSRYVSIGSFAVISLMTGISAKNILERITYDFIRTKMTDIESHEIDGHSYEMDITLHNISKILPYGNVTYTEIVQTLTFFNGVIQVQ</sequence>
<accession>A0A914EEN7</accession>
<proteinExistence type="predicted"/>
<dbReference type="Pfam" id="PF00916">
    <property type="entry name" value="Sulfate_transp"/>
    <property type="match status" value="1"/>
</dbReference>
<evidence type="ECO:0000256" key="1">
    <source>
        <dbReference type="ARBA" id="ARBA00004141"/>
    </source>
</evidence>
<organism evidence="7 8">
    <name type="scientific">Acrobeloides nanus</name>
    <dbReference type="NCBI Taxonomy" id="290746"/>
    <lineage>
        <taxon>Eukaryota</taxon>
        <taxon>Metazoa</taxon>
        <taxon>Ecdysozoa</taxon>
        <taxon>Nematoda</taxon>
        <taxon>Chromadorea</taxon>
        <taxon>Rhabditida</taxon>
        <taxon>Tylenchina</taxon>
        <taxon>Cephalobomorpha</taxon>
        <taxon>Cephaloboidea</taxon>
        <taxon>Cephalobidae</taxon>
        <taxon>Acrobeloides</taxon>
    </lineage>
</organism>
<dbReference type="GO" id="GO:0055085">
    <property type="term" value="P:transmembrane transport"/>
    <property type="evidence" value="ECO:0007669"/>
    <property type="project" value="InterPro"/>
</dbReference>
<dbReference type="Proteomes" id="UP000887540">
    <property type="component" value="Unplaced"/>
</dbReference>
<name>A0A914EEN7_9BILA</name>
<evidence type="ECO:0000256" key="4">
    <source>
        <dbReference type="ARBA" id="ARBA00023136"/>
    </source>
</evidence>
<dbReference type="WBParaSite" id="ACRNAN_scaffold7325.g28837.t1">
    <property type="protein sequence ID" value="ACRNAN_scaffold7325.g28837.t1"/>
    <property type="gene ID" value="ACRNAN_scaffold7325.g28837"/>
</dbReference>
<dbReference type="GO" id="GO:0016020">
    <property type="term" value="C:membrane"/>
    <property type="evidence" value="ECO:0007669"/>
    <property type="project" value="UniProtKB-SubCell"/>
</dbReference>
<keyword evidence="7" id="KW-1185">Reference proteome</keyword>
<evidence type="ECO:0000256" key="2">
    <source>
        <dbReference type="ARBA" id="ARBA00022692"/>
    </source>
</evidence>
<evidence type="ECO:0000259" key="6">
    <source>
        <dbReference type="Pfam" id="PF00916"/>
    </source>
</evidence>
<dbReference type="InterPro" id="IPR011547">
    <property type="entry name" value="SLC26A/SulP_dom"/>
</dbReference>
<evidence type="ECO:0000313" key="7">
    <source>
        <dbReference type="Proteomes" id="UP000887540"/>
    </source>
</evidence>
<dbReference type="AlphaFoldDB" id="A0A914EEN7"/>
<reference evidence="8" key="1">
    <citation type="submission" date="2022-11" db="UniProtKB">
        <authorList>
            <consortium name="WormBaseParasite"/>
        </authorList>
    </citation>
    <scope>IDENTIFICATION</scope>
</reference>
<dbReference type="PANTHER" id="PTHR11814">
    <property type="entry name" value="SULFATE TRANSPORTER"/>
    <property type="match status" value="1"/>
</dbReference>
<evidence type="ECO:0000256" key="5">
    <source>
        <dbReference type="SAM" id="Phobius"/>
    </source>
</evidence>